<gene>
    <name evidence="1" type="ORF">BJ970_003651</name>
</gene>
<dbReference type="RefSeq" id="WP_184727312.1">
    <property type="nucleotide sequence ID" value="NZ_JACHIW010000001.1"/>
</dbReference>
<evidence type="ECO:0000313" key="2">
    <source>
        <dbReference type="Proteomes" id="UP000584374"/>
    </source>
</evidence>
<organism evidence="1 2">
    <name type="scientific">Saccharopolyspora phatthalungensis</name>
    <dbReference type="NCBI Taxonomy" id="664693"/>
    <lineage>
        <taxon>Bacteria</taxon>
        <taxon>Bacillati</taxon>
        <taxon>Actinomycetota</taxon>
        <taxon>Actinomycetes</taxon>
        <taxon>Pseudonocardiales</taxon>
        <taxon>Pseudonocardiaceae</taxon>
        <taxon>Saccharopolyspora</taxon>
    </lineage>
</organism>
<accession>A0A840Q857</accession>
<evidence type="ECO:0008006" key="3">
    <source>
        <dbReference type="Google" id="ProtNLM"/>
    </source>
</evidence>
<name>A0A840Q857_9PSEU</name>
<sequence length="50" mass="5467">MSHRVFAHDCAVVFTCDDKKCQFTNEDQAVVAQHEHDAHGPAGVAADELD</sequence>
<keyword evidence="2" id="KW-1185">Reference proteome</keyword>
<protein>
    <recommendedName>
        <fullName evidence="3">DUF1059 domain-containing protein</fullName>
    </recommendedName>
</protein>
<dbReference type="EMBL" id="JACHIW010000001">
    <property type="protein sequence ID" value="MBB5156117.1"/>
    <property type="molecule type" value="Genomic_DNA"/>
</dbReference>
<dbReference type="Proteomes" id="UP000584374">
    <property type="component" value="Unassembled WGS sequence"/>
</dbReference>
<proteinExistence type="predicted"/>
<evidence type="ECO:0000313" key="1">
    <source>
        <dbReference type="EMBL" id="MBB5156117.1"/>
    </source>
</evidence>
<reference evidence="1 2" key="1">
    <citation type="submission" date="2020-08" db="EMBL/GenBank/DDBJ databases">
        <title>Sequencing the genomes of 1000 actinobacteria strains.</title>
        <authorList>
            <person name="Klenk H.-P."/>
        </authorList>
    </citation>
    <scope>NUCLEOTIDE SEQUENCE [LARGE SCALE GENOMIC DNA]</scope>
    <source>
        <strain evidence="1 2">DSM 45584</strain>
    </source>
</reference>
<dbReference type="AlphaFoldDB" id="A0A840Q857"/>
<comment type="caution">
    <text evidence="1">The sequence shown here is derived from an EMBL/GenBank/DDBJ whole genome shotgun (WGS) entry which is preliminary data.</text>
</comment>